<accession>A0A1W0WIF0</accession>
<keyword evidence="2" id="KW-1185">Reference proteome</keyword>
<dbReference type="EMBL" id="MTYJ01000095">
    <property type="protein sequence ID" value="OQV14991.1"/>
    <property type="molecule type" value="Genomic_DNA"/>
</dbReference>
<evidence type="ECO:0000313" key="2">
    <source>
        <dbReference type="Proteomes" id="UP000192578"/>
    </source>
</evidence>
<proteinExistence type="predicted"/>
<feature type="non-terminal residue" evidence="1">
    <location>
        <position position="1"/>
    </location>
</feature>
<sequence>TGLDIIGEYCAHARCILTFSRGERRNFTLASTNFGELSPFNKTDMEQQWNTYCSTRDFDLPMEELMLPPTTSFSSPKLVVAWSTSVRGTIIHRGSRGTKRPRQRQSDYEDFDFGLARHGSDFYVVSNIFHTVMKLFFYYLDCASILWMPPDAITPNLFPEVGRLVLRVTLWEVFSLAATPFDRPNVTKFSANAFA</sequence>
<gene>
    <name evidence="1" type="ORF">BV898_10751</name>
</gene>
<comment type="caution">
    <text evidence="1">The sequence shown here is derived from an EMBL/GenBank/DDBJ whole genome shotgun (WGS) entry which is preliminary data.</text>
</comment>
<reference evidence="2" key="1">
    <citation type="submission" date="2017-01" db="EMBL/GenBank/DDBJ databases">
        <title>Comparative genomics of anhydrobiosis in the tardigrade Hypsibius dujardini.</title>
        <authorList>
            <person name="Yoshida Y."/>
            <person name="Koutsovoulos G."/>
            <person name="Laetsch D."/>
            <person name="Stevens L."/>
            <person name="Kumar S."/>
            <person name="Horikawa D."/>
            <person name="Ishino K."/>
            <person name="Komine S."/>
            <person name="Tomita M."/>
            <person name="Blaxter M."/>
            <person name="Arakawa K."/>
        </authorList>
    </citation>
    <scope>NUCLEOTIDE SEQUENCE [LARGE SCALE GENOMIC DNA]</scope>
    <source>
        <strain evidence="2">Z151</strain>
    </source>
</reference>
<dbReference type="AlphaFoldDB" id="A0A1W0WIF0"/>
<dbReference type="OrthoDB" id="203401at2759"/>
<name>A0A1W0WIF0_HYPEX</name>
<evidence type="ECO:0000313" key="1">
    <source>
        <dbReference type="EMBL" id="OQV14991.1"/>
    </source>
</evidence>
<protein>
    <submittedName>
        <fullName evidence="1">Uncharacterized protein</fullName>
    </submittedName>
</protein>
<dbReference type="Proteomes" id="UP000192578">
    <property type="component" value="Unassembled WGS sequence"/>
</dbReference>
<organism evidence="1 2">
    <name type="scientific">Hypsibius exemplaris</name>
    <name type="common">Freshwater tardigrade</name>
    <dbReference type="NCBI Taxonomy" id="2072580"/>
    <lineage>
        <taxon>Eukaryota</taxon>
        <taxon>Metazoa</taxon>
        <taxon>Ecdysozoa</taxon>
        <taxon>Tardigrada</taxon>
        <taxon>Eutardigrada</taxon>
        <taxon>Parachela</taxon>
        <taxon>Hypsibioidea</taxon>
        <taxon>Hypsibiidae</taxon>
        <taxon>Hypsibius</taxon>
    </lineage>
</organism>